<dbReference type="Pfam" id="PF04294">
    <property type="entry name" value="VanW"/>
    <property type="match status" value="1"/>
</dbReference>
<gene>
    <name evidence="1" type="ORF">SRA_03841</name>
</gene>
<proteinExistence type="predicted"/>
<evidence type="ECO:0000313" key="1">
    <source>
        <dbReference type="EMBL" id="EJN93636.1"/>
    </source>
</evidence>
<accession>A0ABP2QX87</accession>
<sequence length="281" mass="32624">MVFWNKELLFCEISPTTYAISVQKEIIKRHLQDFKAKKNFAKTFDTHILPQLVSSHASGLIKKGPGIDVSLQKNKAINIDIASKKMNHILIRPGEEFSFWKLVGKITKRHGYLDGRVIMGDKVEPGLGGGLCNLANTINWLIVHSPMDITEFHTHSDALAPDGDKRTPLANGTSVAYNNIDYRFKNNTDQIVQMLLWCDNETLFAELRSERDFPWIYEILEEDHHFKKEGQKFYRNSKIYRLKRDKQTDQVLEKTLIWDNHSEVMFDYDSIPQELIRDQKS</sequence>
<dbReference type="Proteomes" id="UP000007815">
    <property type="component" value="Unassembled WGS sequence"/>
</dbReference>
<dbReference type="RefSeq" id="WP_003087787.1">
    <property type="nucleotide sequence ID" value="NZ_AJTZ01000005.1"/>
</dbReference>
<dbReference type="PANTHER" id="PTHR35788:SF1">
    <property type="entry name" value="EXPORTED PROTEIN"/>
    <property type="match status" value="1"/>
</dbReference>
<dbReference type="InterPro" id="IPR007391">
    <property type="entry name" value="Vancomycin_resist_VanW"/>
</dbReference>
<evidence type="ECO:0000313" key="2">
    <source>
        <dbReference type="Proteomes" id="UP000007815"/>
    </source>
</evidence>
<keyword evidence="2" id="KW-1185">Reference proteome</keyword>
<dbReference type="EMBL" id="AJTZ01000005">
    <property type="protein sequence ID" value="EJN93636.1"/>
    <property type="molecule type" value="Genomic_DNA"/>
</dbReference>
<comment type="caution">
    <text evidence="1">The sequence shown here is derived from an EMBL/GenBank/DDBJ whole genome shotgun (WGS) entry which is preliminary data.</text>
</comment>
<dbReference type="PANTHER" id="PTHR35788">
    <property type="entry name" value="EXPORTED PROTEIN-RELATED"/>
    <property type="match status" value="1"/>
</dbReference>
<protein>
    <submittedName>
        <fullName evidence="1">VanW family protein</fullName>
    </submittedName>
</protein>
<organism evidence="1 2">
    <name type="scientific">Streptococcus ratti FA-1 = DSM 20564</name>
    <dbReference type="NCBI Taxonomy" id="699248"/>
    <lineage>
        <taxon>Bacteria</taxon>
        <taxon>Bacillati</taxon>
        <taxon>Bacillota</taxon>
        <taxon>Bacilli</taxon>
        <taxon>Lactobacillales</taxon>
        <taxon>Streptococcaceae</taxon>
        <taxon>Streptococcus</taxon>
    </lineage>
</organism>
<reference evidence="1 2" key="1">
    <citation type="submission" date="2009-12" db="EMBL/GenBank/DDBJ databases">
        <authorList>
            <person name="Lefebure T."/>
            <person name="Cornejo O.E."/>
            <person name="Pavinski Bitar P.D."/>
            <person name="Lang P."/>
            <person name="Stanhope M.J."/>
        </authorList>
    </citation>
    <scope>NUCLEOTIDE SEQUENCE [LARGE SCALE GENOMIC DNA]</scope>
    <source>
        <strain evidence="1 2">FA-1</strain>
    </source>
</reference>
<name>A0ABP2QX87_STRRT</name>
<dbReference type="InterPro" id="IPR052913">
    <property type="entry name" value="Glycopeptide_resist_protein"/>
</dbReference>